<dbReference type="Proteomes" id="UP001500359">
    <property type="component" value="Unassembled WGS sequence"/>
</dbReference>
<evidence type="ECO:0000313" key="3">
    <source>
        <dbReference type="Proteomes" id="UP001500359"/>
    </source>
</evidence>
<dbReference type="EMBL" id="BAAAFD010000010">
    <property type="protein sequence ID" value="GAA0859034.1"/>
    <property type="molecule type" value="Genomic_DNA"/>
</dbReference>
<keyword evidence="1" id="KW-0812">Transmembrane</keyword>
<keyword evidence="3" id="KW-1185">Reference proteome</keyword>
<name>A0ABN1LQF0_9ALTE</name>
<evidence type="ECO:0008006" key="4">
    <source>
        <dbReference type="Google" id="ProtNLM"/>
    </source>
</evidence>
<organism evidence="2 3">
    <name type="scientific">Aliiglaciecola litoralis</name>
    <dbReference type="NCBI Taxonomy" id="582857"/>
    <lineage>
        <taxon>Bacteria</taxon>
        <taxon>Pseudomonadati</taxon>
        <taxon>Pseudomonadota</taxon>
        <taxon>Gammaproteobacteria</taxon>
        <taxon>Alteromonadales</taxon>
        <taxon>Alteromonadaceae</taxon>
        <taxon>Aliiglaciecola</taxon>
    </lineage>
</organism>
<sequence>MTESIYHINNLVHTIIGSIALLGALGALMSVKGSARHKTAGRVFVWFILFSAVTSFYPTFYKFSEIGPLALILAMATIYLVITAVIAVRYQTAEPLMIEKCLPVVPLLLLILPVIRVFLAIKTNNFDIFFGPLLLASLFIYLLVQDLAILVNRQRSREFWIQRHLTRIIFAFSIGVMAVVRIGVNFGLTFEMSVILPLLGALGLVVFFRWRIA</sequence>
<evidence type="ECO:0000313" key="2">
    <source>
        <dbReference type="EMBL" id="GAA0859034.1"/>
    </source>
</evidence>
<feature type="transmembrane region" description="Helical" evidence="1">
    <location>
        <begin position="165"/>
        <end position="184"/>
    </location>
</feature>
<feature type="transmembrane region" description="Helical" evidence="1">
    <location>
        <begin position="43"/>
        <end position="60"/>
    </location>
</feature>
<keyword evidence="1" id="KW-0472">Membrane</keyword>
<proteinExistence type="predicted"/>
<feature type="transmembrane region" description="Helical" evidence="1">
    <location>
        <begin position="127"/>
        <end position="144"/>
    </location>
</feature>
<keyword evidence="1" id="KW-1133">Transmembrane helix</keyword>
<reference evidence="2 3" key="1">
    <citation type="journal article" date="2019" name="Int. J. Syst. Evol. Microbiol.">
        <title>The Global Catalogue of Microorganisms (GCM) 10K type strain sequencing project: providing services to taxonomists for standard genome sequencing and annotation.</title>
        <authorList>
            <consortium name="The Broad Institute Genomics Platform"/>
            <consortium name="The Broad Institute Genome Sequencing Center for Infectious Disease"/>
            <person name="Wu L."/>
            <person name="Ma J."/>
        </authorList>
    </citation>
    <scope>NUCLEOTIDE SEQUENCE [LARGE SCALE GENOMIC DNA]</scope>
    <source>
        <strain evidence="2 3">JCM 15896</strain>
    </source>
</reference>
<dbReference type="RefSeq" id="WP_343861587.1">
    <property type="nucleotide sequence ID" value="NZ_BAAAFD010000010.1"/>
</dbReference>
<feature type="transmembrane region" description="Helical" evidence="1">
    <location>
        <begin position="102"/>
        <end position="121"/>
    </location>
</feature>
<feature type="transmembrane region" description="Helical" evidence="1">
    <location>
        <begin position="12"/>
        <end position="31"/>
    </location>
</feature>
<feature type="transmembrane region" description="Helical" evidence="1">
    <location>
        <begin position="190"/>
        <end position="210"/>
    </location>
</feature>
<evidence type="ECO:0000256" key="1">
    <source>
        <dbReference type="SAM" id="Phobius"/>
    </source>
</evidence>
<gene>
    <name evidence="2" type="ORF">GCM10009114_30950</name>
</gene>
<comment type="caution">
    <text evidence="2">The sequence shown here is derived from an EMBL/GenBank/DDBJ whole genome shotgun (WGS) entry which is preliminary data.</text>
</comment>
<protein>
    <recommendedName>
        <fullName evidence="4">DUF2306 domain-containing protein</fullName>
    </recommendedName>
</protein>
<accession>A0ABN1LQF0</accession>
<feature type="transmembrane region" description="Helical" evidence="1">
    <location>
        <begin position="66"/>
        <end position="90"/>
    </location>
</feature>